<evidence type="ECO:0000256" key="1">
    <source>
        <dbReference type="ARBA" id="ARBA00005417"/>
    </source>
</evidence>
<dbReference type="Gene3D" id="3.40.50.300">
    <property type="entry name" value="P-loop containing nucleotide triphosphate hydrolases"/>
    <property type="match status" value="1"/>
</dbReference>
<dbReference type="Pfam" id="PF00005">
    <property type="entry name" value="ABC_tran"/>
    <property type="match status" value="1"/>
</dbReference>
<dbReference type="InterPro" id="IPR029439">
    <property type="entry name" value="Wzt_C"/>
</dbReference>
<reference evidence="6 7" key="1">
    <citation type="submission" date="2023-07" db="EMBL/GenBank/DDBJ databases">
        <title>Sequencing the genomes of 1000 actinobacteria strains.</title>
        <authorList>
            <person name="Klenk H.-P."/>
        </authorList>
    </citation>
    <scope>NUCLEOTIDE SEQUENCE [LARGE SCALE GENOMIC DNA]</scope>
    <source>
        <strain evidence="6 7">DSM 14785</strain>
    </source>
</reference>
<evidence type="ECO:0000256" key="4">
    <source>
        <dbReference type="ARBA" id="ARBA00022840"/>
    </source>
</evidence>
<sequence>MSEAAVTVDAVTKKFRVYHERNQTLKAAVMRRRRSVYEDFLALDDVGFEIPRGSTFGLVGDNGSGKSTLLKCLARILYPDSGTVTTRGRVAALLEVGSGFHPELSGRDNVYLNGSILGMSRAEIDRKFDAIVDFSGVEQFIDQPVKNYSSGMYVRLGFSVAIHVDPEILLVDEVLAVGDAAFQEKCTEKFVEFRRDGRTVVVVSHSMPSLRNMCDSVAWLSHGRLVETGEAKPILERYLDSTRTDQRTGDAGEVRWGSGEAQIDAVELVGPRGPAASFRTGDEVTIRIRYTAHQPIANPVFGLALESHDGVYLWANNTRDLGHRIDRIHGSGVVECTIPRLALQPGTFQVMASVVDESTTHVYDYVREGARLVVDFGTPVESGGYLALDGRWS</sequence>
<gene>
    <name evidence="6" type="ORF">JO380_002874</name>
</gene>
<dbReference type="InterPro" id="IPR003439">
    <property type="entry name" value="ABC_transporter-like_ATP-bd"/>
</dbReference>
<keyword evidence="3" id="KW-0547">Nucleotide-binding</keyword>
<dbReference type="Pfam" id="PF14524">
    <property type="entry name" value="Wzt_C"/>
    <property type="match status" value="1"/>
</dbReference>
<dbReference type="RefSeq" id="WP_070319476.1">
    <property type="nucleotide sequence ID" value="NZ_JAUSVM010000001.1"/>
</dbReference>
<comment type="caution">
    <text evidence="6">The sequence shown here is derived from an EMBL/GenBank/DDBJ whole genome shotgun (WGS) entry which is preliminary data.</text>
</comment>
<dbReference type="InterPro" id="IPR027417">
    <property type="entry name" value="P-loop_NTPase"/>
</dbReference>
<evidence type="ECO:0000259" key="5">
    <source>
        <dbReference type="PROSITE" id="PS50893"/>
    </source>
</evidence>
<dbReference type="PROSITE" id="PS50893">
    <property type="entry name" value="ABC_TRANSPORTER_2"/>
    <property type="match status" value="1"/>
</dbReference>
<keyword evidence="2" id="KW-0813">Transport</keyword>
<comment type="similarity">
    <text evidence="1">Belongs to the ABC transporter superfamily.</text>
</comment>
<accession>A0ABU0GMD9</accession>
<dbReference type="Gene3D" id="2.70.50.60">
    <property type="entry name" value="abc- transporter (atp binding component) like domain"/>
    <property type="match status" value="1"/>
</dbReference>
<dbReference type="SUPFAM" id="SSF52540">
    <property type="entry name" value="P-loop containing nucleoside triphosphate hydrolases"/>
    <property type="match status" value="1"/>
</dbReference>
<dbReference type="CDD" id="cd03220">
    <property type="entry name" value="ABC_KpsT_Wzt"/>
    <property type="match status" value="1"/>
</dbReference>
<proteinExistence type="inferred from homology"/>
<dbReference type="InterPro" id="IPR050683">
    <property type="entry name" value="Bact_Polysacc_Export_ATP-bd"/>
</dbReference>
<dbReference type="InterPro" id="IPR015860">
    <property type="entry name" value="ABC_transpr_TagH-like"/>
</dbReference>
<dbReference type="InterPro" id="IPR003593">
    <property type="entry name" value="AAA+_ATPase"/>
</dbReference>
<feature type="domain" description="ABC transporter" evidence="5">
    <location>
        <begin position="25"/>
        <end position="247"/>
    </location>
</feature>
<dbReference type="EMBL" id="JAUSVM010000001">
    <property type="protein sequence ID" value="MDQ0426493.1"/>
    <property type="molecule type" value="Genomic_DNA"/>
</dbReference>
<organism evidence="6 7">
    <name type="scientific">Cellulomonas iranensis</name>
    <dbReference type="NCBI Taxonomy" id="76862"/>
    <lineage>
        <taxon>Bacteria</taxon>
        <taxon>Bacillati</taxon>
        <taxon>Actinomycetota</taxon>
        <taxon>Actinomycetes</taxon>
        <taxon>Micrococcales</taxon>
        <taxon>Cellulomonadaceae</taxon>
        <taxon>Cellulomonas</taxon>
    </lineage>
</organism>
<dbReference type="CDD" id="cd10147">
    <property type="entry name" value="Wzt_C-like"/>
    <property type="match status" value="1"/>
</dbReference>
<dbReference type="Proteomes" id="UP001240250">
    <property type="component" value="Unassembled WGS sequence"/>
</dbReference>
<dbReference type="PANTHER" id="PTHR46743">
    <property type="entry name" value="TEICHOIC ACIDS EXPORT ATP-BINDING PROTEIN TAGH"/>
    <property type="match status" value="1"/>
</dbReference>
<keyword evidence="4 6" id="KW-0067">ATP-binding</keyword>
<dbReference type="SMART" id="SM00382">
    <property type="entry name" value="AAA"/>
    <property type="match status" value="1"/>
</dbReference>
<keyword evidence="7" id="KW-1185">Reference proteome</keyword>
<evidence type="ECO:0000256" key="2">
    <source>
        <dbReference type="ARBA" id="ARBA00022448"/>
    </source>
</evidence>
<dbReference type="PANTHER" id="PTHR46743:SF2">
    <property type="entry name" value="TEICHOIC ACIDS EXPORT ATP-BINDING PROTEIN TAGH"/>
    <property type="match status" value="1"/>
</dbReference>
<evidence type="ECO:0000256" key="3">
    <source>
        <dbReference type="ARBA" id="ARBA00022741"/>
    </source>
</evidence>
<protein>
    <submittedName>
        <fullName evidence="6">ABC-2 type transport system ATP-binding protein</fullName>
    </submittedName>
</protein>
<evidence type="ECO:0000313" key="6">
    <source>
        <dbReference type="EMBL" id="MDQ0426493.1"/>
    </source>
</evidence>
<evidence type="ECO:0000313" key="7">
    <source>
        <dbReference type="Proteomes" id="UP001240250"/>
    </source>
</evidence>
<name>A0ABU0GMD9_9CELL</name>
<dbReference type="GO" id="GO:0005524">
    <property type="term" value="F:ATP binding"/>
    <property type="evidence" value="ECO:0007669"/>
    <property type="project" value="UniProtKB-KW"/>
</dbReference>